<organism evidence="2 3">
    <name type="scientific">Saccharothrix lopnurensis</name>
    <dbReference type="NCBI Taxonomy" id="1670621"/>
    <lineage>
        <taxon>Bacteria</taxon>
        <taxon>Bacillati</taxon>
        <taxon>Actinomycetota</taxon>
        <taxon>Actinomycetes</taxon>
        <taxon>Pseudonocardiales</taxon>
        <taxon>Pseudonocardiaceae</taxon>
        <taxon>Saccharothrix</taxon>
    </lineage>
</organism>
<gene>
    <name evidence="2" type="ORF">ACFP3R_35610</name>
</gene>
<evidence type="ECO:0000313" key="3">
    <source>
        <dbReference type="Proteomes" id="UP001596220"/>
    </source>
</evidence>
<keyword evidence="3" id="KW-1185">Reference proteome</keyword>
<name>A0ABW1PGZ8_9PSEU</name>
<feature type="region of interest" description="Disordered" evidence="1">
    <location>
        <begin position="245"/>
        <end position="288"/>
    </location>
</feature>
<dbReference type="RefSeq" id="WP_380643056.1">
    <property type="nucleotide sequence ID" value="NZ_JBHSQO010000069.1"/>
</dbReference>
<proteinExistence type="predicted"/>
<accession>A0ABW1PGZ8</accession>
<comment type="caution">
    <text evidence="2">The sequence shown here is derived from an EMBL/GenBank/DDBJ whole genome shotgun (WGS) entry which is preliminary data.</text>
</comment>
<evidence type="ECO:0000313" key="2">
    <source>
        <dbReference type="EMBL" id="MFC6094624.1"/>
    </source>
</evidence>
<protein>
    <submittedName>
        <fullName evidence="2">Uncharacterized protein</fullName>
    </submittedName>
</protein>
<evidence type="ECO:0000256" key="1">
    <source>
        <dbReference type="SAM" id="MobiDB-lite"/>
    </source>
</evidence>
<sequence>MGDFADAVEVLGVSGHPGGLVVRRPELSIGVVRVVSRPSGLEVEVLARQPLDRRDATRRQREVREGRVVPPAPRVLLPQHDEGLELRLGVLGDDGRARWAWPVRESDWTGDHHTGEFGPEHHRTFLLPPAFDEVSLVFAWPGIGFPETVVTLPLPDRGTVERDARPIWDAPVAAVPTTTGLADREARHVGAVAVETGVTAAAPRVLHRGGHAAVVLTRLAAVEPGLLAAYVVGVAGDVAGGRVVDDLTAPRGKPSPDLTARWGESPSDLTAPDGSRPDLPWSSRGGPGPGLAVVRGAEAFWLSPHSAETAGGSGRVVTDSRYVFDAPTGGVLDLLVTWPAAGLPDAVARIPLTPPVDAER</sequence>
<dbReference type="Proteomes" id="UP001596220">
    <property type="component" value="Unassembled WGS sequence"/>
</dbReference>
<dbReference type="EMBL" id="JBHSQO010000069">
    <property type="protein sequence ID" value="MFC6094624.1"/>
    <property type="molecule type" value="Genomic_DNA"/>
</dbReference>
<reference evidence="3" key="1">
    <citation type="journal article" date="2019" name="Int. J. Syst. Evol. Microbiol.">
        <title>The Global Catalogue of Microorganisms (GCM) 10K type strain sequencing project: providing services to taxonomists for standard genome sequencing and annotation.</title>
        <authorList>
            <consortium name="The Broad Institute Genomics Platform"/>
            <consortium name="The Broad Institute Genome Sequencing Center for Infectious Disease"/>
            <person name="Wu L."/>
            <person name="Ma J."/>
        </authorList>
    </citation>
    <scope>NUCLEOTIDE SEQUENCE [LARGE SCALE GENOMIC DNA]</scope>
    <source>
        <strain evidence="3">CGMCC 4.7246</strain>
    </source>
</reference>